<evidence type="ECO:0000256" key="1">
    <source>
        <dbReference type="ARBA" id="ARBA00001936"/>
    </source>
</evidence>
<evidence type="ECO:0000256" key="5">
    <source>
        <dbReference type="ARBA" id="ARBA00022723"/>
    </source>
</evidence>
<dbReference type="InterPro" id="IPR011761">
    <property type="entry name" value="ATP-grasp"/>
</dbReference>
<dbReference type="InterPro" id="IPR000291">
    <property type="entry name" value="D-Ala_lig_Van_CS"/>
</dbReference>
<keyword evidence="11" id="KW-0464">Manganese</keyword>
<evidence type="ECO:0000256" key="3">
    <source>
        <dbReference type="ARBA" id="ARBA00010871"/>
    </source>
</evidence>
<organism evidence="16 17">
    <name type="scientific">Thermosipho ferrireducens</name>
    <dbReference type="NCBI Taxonomy" id="2571116"/>
    <lineage>
        <taxon>Bacteria</taxon>
        <taxon>Thermotogati</taxon>
        <taxon>Thermotogota</taxon>
        <taxon>Thermotogae</taxon>
        <taxon>Thermotogales</taxon>
        <taxon>Fervidobacteriaceae</taxon>
        <taxon>Thermosipho</taxon>
    </lineage>
</organism>
<dbReference type="PANTHER" id="PTHR23132:SF25">
    <property type="entry name" value="D-ALANINE--D-ALANINE LIGASE A"/>
    <property type="match status" value="1"/>
</dbReference>
<dbReference type="Pfam" id="PF07478">
    <property type="entry name" value="Dala_Dala_lig_C"/>
    <property type="match status" value="1"/>
</dbReference>
<comment type="catalytic activity">
    <reaction evidence="13">
        <text>2 D-alanine + ATP = D-alanyl-D-alanine + ADP + phosphate + H(+)</text>
        <dbReference type="Rhea" id="RHEA:11224"/>
        <dbReference type="ChEBI" id="CHEBI:15378"/>
        <dbReference type="ChEBI" id="CHEBI:30616"/>
        <dbReference type="ChEBI" id="CHEBI:43474"/>
        <dbReference type="ChEBI" id="CHEBI:57416"/>
        <dbReference type="ChEBI" id="CHEBI:57822"/>
        <dbReference type="ChEBI" id="CHEBI:456216"/>
        <dbReference type="EC" id="6.3.2.4"/>
    </reaction>
</comment>
<dbReference type="PROSITE" id="PS00843">
    <property type="entry name" value="DALA_DALA_LIGASE_1"/>
    <property type="match status" value="1"/>
</dbReference>
<evidence type="ECO:0000256" key="8">
    <source>
        <dbReference type="ARBA" id="ARBA00022842"/>
    </source>
</evidence>
<sequence>MKKNIAVIFGSRSVEHEISIITAHQVLSAIDREKYNVIPIYISKDGQWYTGKCLEKIDNFKDTLKLEKKATPIKALNGLNGKLIVKTPLKKFLIDVCILATHGTYGEDGSLQGLCEVFNVPYTGSGILGSTVGMDKVISKIVLRSNNIPVVDFLHITDHEWRKNKDEFVKKCEEELGFPLYIKPALLGSSIGINKAKTREELFEAIETALLFGHKVIVEKAVENAREINCAVMGYREPIVSVFEEILRKRDFFDYNEKYLSKGKDGKFSNHKIPANLNKKLEQMLKNVAISTFKVLECYGNIRIDFLVKNEEVYVSEVNTIPGAFAYYLWQASGLTFSQVIDNMISIAESVHKDKNRKVFSVETNVLSLRVGK</sequence>
<comment type="cofactor">
    <cofactor evidence="2">
        <name>Mg(2+)</name>
        <dbReference type="ChEBI" id="CHEBI:18420"/>
    </cofactor>
</comment>
<dbReference type="InterPro" id="IPR016185">
    <property type="entry name" value="PreATP-grasp_dom_sf"/>
</dbReference>
<dbReference type="Pfam" id="PF01820">
    <property type="entry name" value="Dala_Dala_lig_N"/>
    <property type="match status" value="1"/>
</dbReference>
<comment type="similarity">
    <text evidence="3 13">Belongs to the D-alanine--D-alanine ligase family.</text>
</comment>
<evidence type="ECO:0000256" key="10">
    <source>
        <dbReference type="ARBA" id="ARBA00022984"/>
    </source>
</evidence>
<comment type="function">
    <text evidence="13">Cell wall formation.</text>
</comment>
<feature type="domain" description="ATP-grasp" evidence="15">
    <location>
        <begin position="140"/>
        <end position="346"/>
    </location>
</feature>
<dbReference type="InterPro" id="IPR011095">
    <property type="entry name" value="Dala_Dala_lig_C"/>
</dbReference>
<dbReference type="EMBL" id="CP071446">
    <property type="protein sequence ID" value="QTA38347.1"/>
    <property type="molecule type" value="Genomic_DNA"/>
</dbReference>
<dbReference type="InterPro" id="IPR005905">
    <property type="entry name" value="D_ala_D_ala"/>
</dbReference>
<evidence type="ECO:0000256" key="13">
    <source>
        <dbReference type="HAMAP-Rule" id="MF_00047"/>
    </source>
</evidence>
<comment type="subcellular location">
    <subcellularLocation>
        <location evidence="13">Cytoplasm</location>
    </subcellularLocation>
</comment>
<dbReference type="InterPro" id="IPR011127">
    <property type="entry name" value="Dala_Dala_lig_N"/>
</dbReference>
<evidence type="ECO:0000256" key="9">
    <source>
        <dbReference type="ARBA" id="ARBA00022960"/>
    </source>
</evidence>
<evidence type="ECO:0000256" key="2">
    <source>
        <dbReference type="ARBA" id="ARBA00001946"/>
    </source>
</evidence>
<comment type="pathway">
    <text evidence="13">Cell wall biogenesis; peptidoglycan biosynthesis.</text>
</comment>
<dbReference type="NCBIfam" id="TIGR01205">
    <property type="entry name" value="D_ala_D_alaTIGR"/>
    <property type="match status" value="1"/>
</dbReference>
<evidence type="ECO:0000256" key="12">
    <source>
        <dbReference type="ARBA" id="ARBA00023316"/>
    </source>
</evidence>
<proteinExistence type="inferred from homology"/>
<evidence type="ECO:0000256" key="6">
    <source>
        <dbReference type="ARBA" id="ARBA00022741"/>
    </source>
</evidence>
<dbReference type="Gene3D" id="3.30.1490.20">
    <property type="entry name" value="ATP-grasp fold, A domain"/>
    <property type="match status" value="1"/>
</dbReference>
<keyword evidence="4 13" id="KW-0436">Ligase</keyword>
<dbReference type="InterPro" id="IPR013815">
    <property type="entry name" value="ATP_grasp_subdomain_1"/>
</dbReference>
<dbReference type="GO" id="GO:0016874">
    <property type="term" value="F:ligase activity"/>
    <property type="evidence" value="ECO:0007669"/>
    <property type="project" value="UniProtKB-KW"/>
</dbReference>
<comment type="cofactor">
    <cofactor evidence="1">
        <name>Mn(2+)</name>
        <dbReference type="ChEBI" id="CHEBI:29035"/>
    </cofactor>
</comment>
<dbReference type="PROSITE" id="PS00844">
    <property type="entry name" value="DALA_DALA_LIGASE_2"/>
    <property type="match status" value="1"/>
</dbReference>
<keyword evidence="7 14" id="KW-0067">ATP-binding</keyword>
<evidence type="ECO:0000259" key="15">
    <source>
        <dbReference type="PROSITE" id="PS50975"/>
    </source>
</evidence>
<dbReference type="Gene3D" id="3.40.50.20">
    <property type="match status" value="1"/>
</dbReference>
<accession>A0ABX7S6Y5</accession>
<dbReference type="SUPFAM" id="SSF52440">
    <property type="entry name" value="PreATP-grasp domain"/>
    <property type="match status" value="1"/>
</dbReference>
<reference evidence="16 17" key="1">
    <citation type="submission" date="2021-03" db="EMBL/GenBank/DDBJ databases">
        <title>Thermosipho ferrireducens sp.nov., an anaerobic thermophilic iron-reducing bacterium isolated from a deep-sea hydrothermal sulfide deposits.</title>
        <authorList>
            <person name="Zeng X."/>
            <person name="Chen Y."/>
            <person name="Shao Z."/>
        </authorList>
    </citation>
    <scope>NUCLEOTIDE SEQUENCE [LARGE SCALE GENOMIC DNA]</scope>
    <source>
        <strain evidence="16 17">JL129W03</strain>
    </source>
</reference>
<keyword evidence="17" id="KW-1185">Reference proteome</keyword>
<evidence type="ECO:0000313" key="16">
    <source>
        <dbReference type="EMBL" id="QTA38347.1"/>
    </source>
</evidence>
<evidence type="ECO:0000256" key="11">
    <source>
        <dbReference type="ARBA" id="ARBA00023211"/>
    </source>
</evidence>
<name>A0ABX7S6Y5_9BACT</name>
<dbReference type="HAMAP" id="MF_00047">
    <property type="entry name" value="Dala_Dala_lig"/>
    <property type="match status" value="1"/>
</dbReference>
<dbReference type="Proteomes" id="UP000671862">
    <property type="component" value="Chromosome"/>
</dbReference>
<dbReference type="PIRSF" id="PIRSF039102">
    <property type="entry name" value="Ddl/VanB"/>
    <property type="match status" value="1"/>
</dbReference>
<dbReference type="SUPFAM" id="SSF56059">
    <property type="entry name" value="Glutathione synthetase ATP-binding domain-like"/>
    <property type="match status" value="1"/>
</dbReference>
<keyword evidence="10 13" id="KW-0573">Peptidoglycan synthesis</keyword>
<dbReference type="Gene3D" id="3.30.470.20">
    <property type="entry name" value="ATP-grasp fold, B domain"/>
    <property type="match status" value="1"/>
</dbReference>
<keyword evidence="8" id="KW-0460">Magnesium</keyword>
<keyword evidence="9 13" id="KW-0133">Cell shape</keyword>
<keyword evidence="13" id="KW-0963">Cytoplasm</keyword>
<dbReference type="PROSITE" id="PS50975">
    <property type="entry name" value="ATP_GRASP"/>
    <property type="match status" value="1"/>
</dbReference>
<evidence type="ECO:0000256" key="14">
    <source>
        <dbReference type="PROSITE-ProRule" id="PRU00409"/>
    </source>
</evidence>
<protein>
    <recommendedName>
        <fullName evidence="13">D-alanine--D-alanine ligase</fullName>
        <ecNumber evidence="13">6.3.2.4</ecNumber>
    </recommendedName>
    <alternativeName>
        <fullName evidence="13">D-Ala-D-Ala ligase</fullName>
    </alternativeName>
    <alternativeName>
        <fullName evidence="13">D-alanylalanine synthetase</fullName>
    </alternativeName>
</protein>
<keyword evidence="5" id="KW-0479">Metal-binding</keyword>
<evidence type="ECO:0000256" key="4">
    <source>
        <dbReference type="ARBA" id="ARBA00022598"/>
    </source>
</evidence>
<gene>
    <name evidence="13" type="primary">ddl</name>
    <name evidence="16" type="ORF">JYK00_02095</name>
</gene>
<keyword evidence="6 14" id="KW-0547">Nucleotide-binding</keyword>
<dbReference type="NCBIfam" id="NF002528">
    <property type="entry name" value="PRK01966.1-4"/>
    <property type="match status" value="1"/>
</dbReference>
<dbReference type="PANTHER" id="PTHR23132">
    <property type="entry name" value="D-ALANINE--D-ALANINE LIGASE"/>
    <property type="match status" value="1"/>
</dbReference>
<dbReference type="RefSeq" id="WP_207567066.1">
    <property type="nucleotide sequence ID" value="NZ_CP071446.1"/>
</dbReference>
<dbReference type="EC" id="6.3.2.4" evidence="13"/>
<evidence type="ECO:0000313" key="17">
    <source>
        <dbReference type="Proteomes" id="UP000671862"/>
    </source>
</evidence>
<evidence type="ECO:0000256" key="7">
    <source>
        <dbReference type="ARBA" id="ARBA00022840"/>
    </source>
</evidence>
<keyword evidence="12 13" id="KW-0961">Cell wall biogenesis/degradation</keyword>